<dbReference type="EMBL" id="OB792672">
    <property type="protein sequence ID" value="CAD7423380.1"/>
    <property type="molecule type" value="Genomic_DNA"/>
</dbReference>
<proteinExistence type="predicted"/>
<name>A0A7R9DX68_9NEOP</name>
<evidence type="ECO:0000313" key="2">
    <source>
        <dbReference type="EMBL" id="CAD7423380.1"/>
    </source>
</evidence>
<feature type="compositionally biased region" description="Acidic residues" evidence="1">
    <location>
        <begin position="642"/>
        <end position="657"/>
    </location>
</feature>
<feature type="compositionally biased region" description="Polar residues" evidence="1">
    <location>
        <begin position="539"/>
        <end position="549"/>
    </location>
</feature>
<feature type="region of interest" description="Disordered" evidence="1">
    <location>
        <begin position="534"/>
        <end position="657"/>
    </location>
</feature>
<evidence type="ECO:0000256" key="1">
    <source>
        <dbReference type="SAM" id="MobiDB-lite"/>
    </source>
</evidence>
<feature type="region of interest" description="Disordered" evidence="1">
    <location>
        <begin position="17"/>
        <end position="67"/>
    </location>
</feature>
<sequence length="657" mass="74139">MWVKGQVLTGRGSYCRNPELRGRRVENHLGKTTPSSPDRDSNLDLPVLSSRAQHDKRVSQLRHRGRPKSARLQLRLQIFTLALSQLLYPRREHKISSPLTRTRHKLRIDIHNHKLKFGHTDETKPNNADDCIFNTERPLAHPGKNKVVSREVKMVIYESVLMPTLMYGCEAWECQEKHKSKVNTAGMRYLRNDCGKTREKRFSNEWVLKECVRKGIQKIFFGLTWEYSPNTTSPHLTSSGHGKSLRGKDVRLVHSEHGKNLRGKDVRLVHSEHGKSLRGKNVRVAHSEHGKSLRGKDVRLVHSEHGKSLRGKNVRVAHSEHGKNVRVAHSEHGKSLRGKDSSGDLELEVWIPCGCYESSGDLELEVWIPCGCYESSGDLELEVWIPCGGYESSGDLELEDWIPCGCYESSVHPTEIRTSLDLPVIGRLVFREISALDHVAAKTDRNLYLFIQASPYLSSRSRVNPVSDPEFHIKYGSARDQNPGPSGSAASKCTKGVEDNEVRKALKEDSEERRSRGIGKVELEEVNLHLRGGRVENNLGKTTPSSPDGDSNLDLPILGSRARHDKRVSQLHHQGGKPTRGLGAGPQQAKRVVNWNPPTSSKANRTLGEPETPCDTGMTLKYRVSKKPKRRILSEFDTPSNSDEDYNRDNIFYDEEE</sequence>
<reference evidence="2" key="1">
    <citation type="submission" date="2020-11" db="EMBL/GenBank/DDBJ databases">
        <authorList>
            <person name="Tran Van P."/>
        </authorList>
    </citation>
    <scope>NUCLEOTIDE SEQUENCE</scope>
</reference>
<feature type="region of interest" description="Disordered" evidence="1">
    <location>
        <begin position="473"/>
        <end position="496"/>
    </location>
</feature>
<feature type="compositionally biased region" description="Basic and acidic residues" evidence="1">
    <location>
        <begin position="18"/>
        <end position="29"/>
    </location>
</feature>
<feature type="compositionally biased region" description="Basic residues" evidence="1">
    <location>
        <begin position="561"/>
        <end position="570"/>
    </location>
</feature>
<dbReference type="AlphaFoldDB" id="A0A7R9DX68"/>
<organism evidence="2">
    <name type="scientific">Timema monikensis</name>
    <dbReference type="NCBI Taxonomy" id="170555"/>
    <lineage>
        <taxon>Eukaryota</taxon>
        <taxon>Metazoa</taxon>
        <taxon>Ecdysozoa</taxon>
        <taxon>Arthropoda</taxon>
        <taxon>Hexapoda</taxon>
        <taxon>Insecta</taxon>
        <taxon>Pterygota</taxon>
        <taxon>Neoptera</taxon>
        <taxon>Polyneoptera</taxon>
        <taxon>Phasmatodea</taxon>
        <taxon>Timematodea</taxon>
        <taxon>Timematoidea</taxon>
        <taxon>Timematidae</taxon>
        <taxon>Timema</taxon>
    </lineage>
</organism>
<accession>A0A7R9DX68</accession>
<gene>
    <name evidence="2" type="ORF">TMSB3V08_LOCUS369</name>
</gene>
<protein>
    <submittedName>
        <fullName evidence="2">Uncharacterized protein</fullName>
    </submittedName>
</protein>
<feature type="compositionally biased region" description="Polar residues" evidence="1">
    <location>
        <begin position="479"/>
        <end position="491"/>
    </location>
</feature>